<dbReference type="VEuPathDB" id="FungiDB:SeMB42_g03826"/>
<accession>A0A507CVU6</accession>
<dbReference type="EMBL" id="QEAM01000229">
    <property type="protein sequence ID" value="TPX43327.1"/>
    <property type="molecule type" value="Genomic_DNA"/>
</dbReference>
<evidence type="ECO:0000256" key="2">
    <source>
        <dbReference type="PROSITE-ProRule" id="PRU00023"/>
    </source>
</evidence>
<evidence type="ECO:0000313" key="4">
    <source>
        <dbReference type="EMBL" id="TPX43327.1"/>
    </source>
</evidence>
<dbReference type="PANTHER" id="PTHR43828">
    <property type="entry name" value="ASPARAGINASE"/>
    <property type="match status" value="1"/>
</dbReference>
<dbReference type="OrthoDB" id="2125060at2759"/>
<dbReference type="AlphaFoldDB" id="A0A507CVU6"/>
<dbReference type="Pfam" id="PF00023">
    <property type="entry name" value="Ank"/>
    <property type="match status" value="1"/>
</dbReference>
<dbReference type="InterPro" id="IPR036770">
    <property type="entry name" value="Ankyrin_rpt-contain_sf"/>
</dbReference>
<dbReference type="PANTHER" id="PTHR43828:SF3">
    <property type="entry name" value="CHROMO DOMAIN-CONTAINING PROTEIN"/>
    <property type="match status" value="1"/>
</dbReference>
<reference evidence="4 5" key="1">
    <citation type="journal article" date="2019" name="Sci. Rep.">
        <title>Comparative genomics of chytrid fungi reveal insights into the obligate biotrophic and pathogenic lifestyle of Synchytrium endobioticum.</title>
        <authorList>
            <person name="van de Vossenberg B.T.L.H."/>
            <person name="Warris S."/>
            <person name="Nguyen H.D.T."/>
            <person name="van Gent-Pelzer M.P.E."/>
            <person name="Joly D.L."/>
            <person name="van de Geest H.C."/>
            <person name="Bonants P.J.M."/>
            <person name="Smith D.S."/>
            <person name="Levesque C.A."/>
            <person name="van der Lee T.A.J."/>
        </authorList>
    </citation>
    <scope>NUCLEOTIDE SEQUENCE [LARGE SCALE GENOMIC DNA]</scope>
    <source>
        <strain evidence="4 5">LEV6574</strain>
    </source>
</reference>
<organism evidence="4 5">
    <name type="scientific">Synchytrium endobioticum</name>
    <dbReference type="NCBI Taxonomy" id="286115"/>
    <lineage>
        <taxon>Eukaryota</taxon>
        <taxon>Fungi</taxon>
        <taxon>Fungi incertae sedis</taxon>
        <taxon>Chytridiomycota</taxon>
        <taxon>Chytridiomycota incertae sedis</taxon>
        <taxon>Chytridiomycetes</taxon>
        <taxon>Synchytriales</taxon>
        <taxon>Synchytriaceae</taxon>
        <taxon>Synchytrium</taxon>
    </lineage>
</organism>
<evidence type="ECO:0000256" key="1">
    <source>
        <dbReference type="ARBA" id="ARBA00022737"/>
    </source>
</evidence>
<evidence type="ECO:0000313" key="5">
    <source>
        <dbReference type="Proteomes" id="UP000320475"/>
    </source>
</evidence>
<proteinExistence type="predicted"/>
<feature type="compositionally biased region" description="Low complexity" evidence="3">
    <location>
        <begin position="30"/>
        <end position="60"/>
    </location>
</feature>
<dbReference type="GO" id="GO:0045944">
    <property type="term" value="P:positive regulation of transcription by RNA polymerase II"/>
    <property type="evidence" value="ECO:0007669"/>
    <property type="project" value="UniProtKB-ARBA"/>
</dbReference>
<evidence type="ECO:0008006" key="6">
    <source>
        <dbReference type="Google" id="ProtNLM"/>
    </source>
</evidence>
<dbReference type="Gene3D" id="1.25.40.20">
    <property type="entry name" value="Ankyrin repeat-containing domain"/>
    <property type="match status" value="2"/>
</dbReference>
<dbReference type="GO" id="GO:0033309">
    <property type="term" value="C:SBF transcription complex"/>
    <property type="evidence" value="ECO:0007669"/>
    <property type="project" value="TreeGrafter"/>
</dbReference>
<dbReference type="InterPro" id="IPR051642">
    <property type="entry name" value="SWI6-like"/>
</dbReference>
<dbReference type="PROSITE" id="PS50297">
    <property type="entry name" value="ANK_REP_REGION"/>
    <property type="match status" value="2"/>
</dbReference>
<dbReference type="InterPro" id="IPR002110">
    <property type="entry name" value="Ankyrin_rpt"/>
</dbReference>
<feature type="repeat" description="ANK" evidence="2">
    <location>
        <begin position="153"/>
        <end position="185"/>
    </location>
</feature>
<keyword evidence="2" id="KW-0040">ANK repeat</keyword>
<keyword evidence="1" id="KW-0677">Repeat</keyword>
<dbReference type="SMART" id="SM00248">
    <property type="entry name" value="ANK"/>
    <property type="match status" value="5"/>
</dbReference>
<gene>
    <name evidence="4" type="ORF">SeLEV6574_g05132</name>
</gene>
<feature type="region of interest" description="Disordered" evidence="3">
    <location>
        <begin position="21"/>
        <end position="60"/>
    </location>
</feature>
<sequence>MFQLSKSKLHLRGNLLSQVRRDTPTVDHIPSSVPATARSSSSRGPLSASSSVAESPTSAPRVSDYYRQAYQSSSALKRSVRKQVVVSYDNNSSDDLSDHHHQQCTSPLTSAPPSMNRCSSPRTFLLALFADDSPQFPVRLLPNMDVNMQLDNQGHTALHWAAAMGRYHLAKYLVSHGAHVCVRNTAGETPLMKASFLPTSYELSTFEHLVPLLAQSIPCQDSKRRTILHHLTLSCGSARRGGMARYYFDCLVKYLVHEPPSADIPDNDQTARHALAPNDNNDRAMCRRMIDWQDRNGDTALNLASRAKVPFVATTLLKLGASKWIQNTTGLSPVDFGVNECEHSGTFSSCMDGMAPPKQPELDAMFGKSPVFTDEDIQWEVPVTTKDPVSGDATEANANAAAASFNFNESVAYENRHIIGGLVANDELIVLTASQTLRNPNAIIDDQGHTAMHWSASLGRDNLVRLLLQIGASITSANYCGETPLIRLVRVPNSYETGSAGLIISCLASTLLSQDIHGKTALHHIAHSASILGHTASSQSYLRHVLRERPDLVAHAIHCKDLNGDTPVAIAERMGNQALVAELVAAGYAVAYPVRNIRTDERISSTNVSSNKFDKGLSRATLPVVPIFVASIQDRPTHLACIAEAADAPTRSQTNSSTNLIIDDTTKMEADIPLQSSDSAISV</sequence>
<dbReference type="PROSITE" id="PS50088">
    <property type="entry name" value="ANK_REPEAT"/>
    <property type="match status" value="2"/>
</dbReference>
<name>A0A507CVU6_9FUNG</name>
<dbReference type="Proteomes" id="UP000320475">
    <property type="component" value="Unassembled WGS sequence"/>
</dbReference>
<comment type="caution">
    <text evidence="4">The sequence shown here is derived from an EMBL/GenBank/DDBJ whole genome shotgun (WGS) entry which is preliminary data.</text>
</comment>
<dbReference type="GO" id="GO:0030907">
    <property type="term" value="C:MBF transcription complex"/>
    <property type="evidence" value="ECO:0007669"/>
    <property type="project" value="TreeGrafter"/>
</dbReference>
<feature type="compositionally biased region" description="Polar residues" evidence="3">
    <location>
        <begin position="104"/>
        <end position="115"/>
    </location>
</feature>
<dbReference type="Pfam" id="PF12796">
    <property type="entry name" value="Ank_2"/>
    <property type="match status" value="1"/>
</dbReference>
<feature type="region of interest" description="Disordered" evidence="3">
    <location>
        <begin position="90"/>
        <end position="115"/>
    </location>
</feature>
<feature type="repeat" description="ANK" evidence="2">
    <location>
        <begin position="447"/>
        <end position="479"/>
    </location>
</feature>
<dbReference type="SUPFAM" id="SSF48403">
    <property type="entry name" value="Ankyrin repeat"/>
    <property type="match status" value="2"/>
</dbReference>
<evidence type="ECO:0000256" key="3">
    <source>
        <dbReference type="SAM" id="MobiDB-lite"/>
    </source>
</evidence>
<protein>
    <recommendedName>
        <fullName evidence="6">Ankyrin</fullName>
    </recommendedName>
</protein>